<evidence type="ECO:0000256" key="6">
    <source>
        <dbReference type="ARBA" id="ARBA00023002"/>
    </source>
</evidence>
<keyword evidence="5 12" id="KW-1133">Transmembrane helix</keyword>
<evidence type="ECO:0008006" key="14">
    <source>
        <dbReference type="Google" id="ProtNLM"/>
    </source>
</evidence>
<protein>
    <recommendedName>
        <fullName evidence="14">Cytochrome oxidase assembly protein</fullName>
    </recommendedName>
</protein>
<evidence type="ECO:0000256" key="11">
    <source>
        <dbReference type="ARBA" id="ARBA00023444"/>
    </source>
</evidence>
<dbReference type="Pfam" id="PF02628">
    <property type="entry name" value="COX15-CtaA"/>
    <property type="match status" value="1"/>
</dbReference>
<evidence type="ECO:0000256" key="10">
    <source>
        <dbReference type="ARBA" id="ARBA00023157"/>
    </source>
</evidence>
<keyword evidence="7" id="KW-0408">Iron</keyword>
<dbReference type="PANTHER" id="PTHR35457">
    <property type="entry name" value="HEME A SYNTHASE"/>
    <property type="match status" value="1"/>
</dbReference>
<dbReference type="GO" id="GO:0016020">
    <property type="term" value="C:membrane"/>
    <property type="evidence" value="ECO:0007669"/>
    <property type="project" value="UniProtKB-SubCell"/>
</dbReference>
<evidence type="ECO:0000256" key="7">
    <source>
        <dbReference type="ARBA" id="ARBA00023004"/>
    </source>
</evidence>
<keyword evidence="9 12" id="KW-0472">Membrane</keyword>
<proteinExistence type="predicted"/>
<evidence type="ECO:0000256" key="5">
    <source>
        <dbReference type="ARBA" id="ARBA00022989"/>
    </source>
</evidence>
<evidence type="ECO:0000256" key="8">
    <source>
        <dbReference type="ARBA" id="ARBA00023133"/>
    </source>
</evidence>
<dbReference type="GO" id="GO:0046872">
    <property type="term" value="F:metal ion binding"/>
    <property type="evidence" value="ECO:0007669"/>
    <property type="project" value="UniProtKB-KW"/>
</dbReference>
<evidence type="ECO:0000256" key="12">
    <source>
        <dbReference type="SAM" id="Phobius"/>
    </source>
</evidence>
<accession>A0A383E628</accession>
<evidence type="ECO:0000256" key="3">
    <source>
        <dbReference type="ARBA" id="ARBA00022692"/>
    </source>
</evidence>
<evidence type="ECO:0000256" key="4">
    <source>
        <dbReference type="ARBA" id="ARBA00022723"/>
    </source>
</evidence>
<comment type="pathway">
    <text evidence="11">Porphyrin-containing compound metabolism.</text>
</comment>
<keyword evidence="8" id="KW-0350">Heme biosynthesis</keyword>
<feature type="transmembrane region" description="Helical" evidence="12">
    <location>
        <begin position="62"/>
        <end position="83"/>
    </location>
</feature>
<keyword evidence="3 12" id="KW-0812">Transmembrane</keyword>
<evidence type="ECO:0000256" key="2">
    <source>
        <dbReference type="ARBA" id="ARBA00022475"/>
    </source>
</evidence>
<evidence type="ECO:0000256" key="9">
    <source>
        <dbReference type="ARBA" id="ARBA00023136"/>
    </source>
</evidence>
<organism evidence="13">
    <name type="scientific">marine metagenome</name>
    <dbReference type="NCBI Taxonomy" id="408172"/>
    <lineage>
        <taxon>unclassified sequences</taxon>
        <taxon>metagenomes</taxon>
        <taxon>ecological metagenomes</taxon>
    </lineage>
</organism>
<comment type="subcellular location">
    <subcellularLocation>
        <location evidence="1">Membrane</location>
        <topology evidence="1">Multi-pass membrane protein</topology>
    </subcellularLocation>
</comment>
<gene>
    <name evidence="13" type="ORF">METZ01_LOCUS505035</name>
</gene>
<feature type="transmembrane region" description="Helical" evidence="12">
    <location>
        <begin position="92"/>
        <end position="112"/>
    </location>
</feature>
<evidence type="ECO:0000256" key="1">
    <source>
        <dbReference type="ARBA" id="ARBA00004141"/>
    </source>
</evidence>
<dbReference type="PANTHER" id="PTHR35457:SF1">
    <property type="entry name" value="HEME A SYNTHASE"/>
    <property type="match status" value="1"/>
</dbReference>
<name>A0A383E628_9ZZZZ</name>
<keyword evidence="6" id="KW-0560">Oxidoreductase</keyword>
<keyword evidence="2" id="KW-1003">Cell membrane</keyword>
<dbReference type="InterPro" id="IPR050450">
    <property type="entry name" value="COX15/CtaA_HemeA_synthase"/>
</dbReference>
<sequence>MAESKNMAPFQIVALFALVAAISQVALGGVVRVSDSGLGCPDWPLCHGQIIPALEFHTLIEYSHRLTGILVGFSTLILTTLAWRQYREDKRVLVFATLALVLVLVAGGLGGATVLTDLAWWFVLLHLGIAEILVAAIIFTWISAVKPGRHNIEGDLQIRPPDNFDWL</sequence>
<evidence type="ECO:0000313" key="13">
    <source>
        <dbReference type="EMBL" id="SVE52181.1"/>
    </source>
</evidence>
<feature type="non-terminal residue" evidence="13">
    <location>
        <position position="167"/>
    </location>
</feature>
<dbReference type="EMBL" id="UINC01223122">
    <property type="protein sequence ID" value="SVE52181.1"/>
    <property type="molecule type" value="Genomic_DNA"/>
</dbReference>
<reference evidence="13" key="1">
    <citation type="submission" date="2018-05" db="EMBL/GenBank/DDBJ databases">
        <authorList>
            <person name="Lanie J.A."/>
            <person name="Ng W.-L."/>
            <person name="Kazmierczak K.M."/>
            <person name="Andrzejewski T.M."/>
            <person name="Davidsen T.M."/>
            <person name="Wayne K.J."/>
            <person name="Tettelin H."/>
            <person name="Glass J.I."/>
            <person name="Rusch D."/>
            <person name="Podicherti R."/>
            <person name="Tsui H.-C.T."/>
            <person name="Winkler M.E."/>
        </authorList>
    </citation>
    <scope>NUCLEOTIDE SEQUENCE</scope>
</reference>
<feature type="transmembrane region" description="Helical" evidence="12">
    <location>
        <begin position="118"/>
        <end position="142"/>
    </location>
</feature>
<dbReference type="InterPro" id="IPR003780">
    <property type="entry name" value="COX15/CtaA_fam"/>
</dbReference>
<keyword evidence="4" id="KW-0479">Metal-binding</keyword>
<dbReference type="AlphaFoldDB" id="A0A383E628"/>
<dbReference type="GO" id="GO:0016491">
    <property type="term" value="F:oxidoreductase activity"/>
    <property type="evidence" value="ECO:0007669"/>
    <property type="project" value="UniProtKB-KW"/>
</dbReference>
<keyword evidence="10" id="KW-1015">Disulfide bond</keyword>
<dbReference type="GO" id="GO:0006784">
    <property type="term" value="P:heme A biosynthetic process"/>
    <property type="evidence" value="ECO:0007669"/>
    <property type="project" value="InterPro"/>
</dbReference>